<dbReference type="SMART" id="SM00185">
    <property type="entry name" value="ARM"/>
    <property type="match status" value="4"/>
</dbReference>
<protein>
    <submittedName>
        <fullName evidence="4">Hsp70-binding protein 1</fullName>
    </submittedName>
</protein>
<dbReference type="AlphaFoldDB" id="A0A371G549"/>
<dbReference type="SUPFAM" id="SSF48371">
    <property type="entry name" value="ARM repeat"/>
    <property type="match status" value="1"/>
</dbReference>
<dbReference type="Gene3D" id="1.25.10.10">
    <property type="entry name" value="Leucine-rich Repeat Variant"/>
    <property type="match status" value="1"/>
</dbReference>
<dbReference type="Pfam" id="PF08609">
    <property type="entry name" value="Fes1"/>
    <property type="match status" value="1"/>
</dbReference>
<dbReference type="InterPro" id="IPR011989">
    <property type="entry name" value="ARM-like"/>
</dbReference>
<accession>A0A371G549</accession>
<dbReference type="PANTHER" id="PTHR19316">
    <property type="entry name" value="PROTEIN FOLDING REGULATOR"/>
    <property type="match status" value="1"/>
</dbReference>
<reference evidence="4" key="1">
    <citation type="submission" date="2018-05" db="EMBL/GenBank/DDBJ databases">
        <title>Draft genome of Mucuna pruriens seed.</title>
        <authorList>
            <person name="Nnadi N.E."/>
            <person name="Vos R."/>
            <person name="Hasami M.H."/>
            <person name="Devisetty U.K."/>
            <person name="Aguiy J.C."/>
        </authorList>
    </citation>
    <scope>NUCLEOTIDE SEQUENCE [LARGE SCALE GENOMIC DNA]</scope>
    <source>
        <strain evidence="4">JCA_2017</strain>
    </source>
</reference>
<evidence type="ECO:0000313" key="5">
    <source>
        <dbReference type="Proteomes" id="UP000257109"/>
    </source>
</evidence>
<name>A0A371G549_MUCPR</name>
<dbReference type="SMART" id="SM01349">
    <property type="entry name" value="TOG"/>
    <property type="match status" value="1"/>
</dbReference>
<dbReference type="PANTHER" id="PTHR19316:SF18">
    <property type="entry name" value="HSP70-BINDING PROTEIN 1"/>
    <property type="match status" value="1"/>
</dbReference>
<feature type="compositionally biased region" description="Basic and acidic residues" evidence="2">
    <location>
        <begin position="347"/>
        <end position="358"/>
    </location>
</feature>
<dbReference type="STRING" id="157652.A0A371G549"/>
<dbReference type="FunFam" id="1.25.10.10:FF:000157">
    <property type="entry name" value="Hsp70-binding protein 1"/>
    <property type="match status" value="1"/>
</dbReference>
<evidence type="ECO:0000256" key="2">
    <source>
        <dbReference type="SAM" id="MobiDB-lite"/>
    </source>
</evidence>
<dbReference type="Proteomes" id="UP000257109">
    <property type="component" value="Unassembled WGS sequence"/>
</dbReference>
<evidence type="ECO:0000259" key="3">
    <source>
        <dbReference type="SMART" id="SM01349"/>
    </source>
</evidence>
<feature type="region of interest" description="Disordered" evidence="2">
    <location>
        <begin position="328"/>
        <end position="393"/>
    </location>
</feature>
<keyword evidence="1" id="KW-0677">Repeat</keyword>
<evidence type="ECO:0000313" key="4">
    <source>
        <dbReference type="EMBL" id="RDX85637.1"/>
    </source>
</evidence>
<dbReference type="InterPro" id="IPR000225">
    <property type="entry name" value="Armadillo"/>
</dbReference>
<keyword evidence="5" id="KW-1185">Reference proteome</keyword>
<feature type="domain" description="TOG" evidence="3">
    <location>
        <begin position="46"/>
        <end position="285"/>
    </location>
</feature>
<gene>
    <name evidence="4" type="primary">Hspbp1</name>
    <name evidence="4" type="ORF">CR513_33135</name>
</gene>
<sequence>MAKDGPNWDGLLKWSIAHSDGTRPTSNLSEDDRRWFLEAMQAQTIDVVKRMKEITLVMQTPEQVLKDQGVTPADIEDMLDELQEHVESIDMANDLHSIGGLVPLLGYLKNSHANIRAKAADVITTIVQNNPRSQQLVMEANGFEPLISNFSSDPDVTVRIKALGAISSLIRHNKPGITAFRLANGYAALKDALASENVRFQRKALNLIHYLLHENNSDCNIVNELGFPRMLMHLSSSEDSDVREAALRDLLELARNNKDGTEEDSEKMKQLLQERIHDISLMSAEDLGVVREERQLVDSLWSTCFNEPSSLREKGLLVLPGEDAAPPDVASKFFEPPLRSSAVNPSSKKDSNNGKKEIPLLLGSGPSPAVTNNQVSSNGEEEGDARSHTDTIR</sequence>
<feature type="compositionally biased region" description="Basic and acidic residues" evidence="2">
    <location>
        <begin position="384"/>
        <end position="393"/>
    </location>
</feature>
<proteinExistence type="predicted"/>
<dbReference type="OrthoDB" id="10250458at2759"/>
<dbReference type="EMBL" id="QJKJ01006741">
    <property type="protein sequence ID" value="RDX85637.1"/>
    <property type="molecule type" value="Genomic_DNA"/>
</dbReference>
<feature type="compositionally biased region" description="Polar residues" evidence="2">
    <location>
        <begin position="369"/>
        <end position="378"/>
    </location>
</feature>
<dbReference type="InterPro" id="IPR013918">
    <property type="entry name" value="Nucleotide_exch_fac_Fes1"/>
</dbReference>
<dbReference type="InterPro" id="IPR016024">
    <property type="entry name" value="ARM-type_fold"/>
</dbReference>
<dbReference type="InterPro" id="IPR050693">
    <property type="entry name" value="Hsp70_NEF-Inhibitors"/>
</dbReference>
<comment type="caution">
    <text evidence="4">The sequence shown here is derived from an EMBL/GenBank/DDBJ whole genome shotgun (WGS) entry which is preliminary data.</text>
</comment>
<evidence type="ECO:0000256" key="1">
    <source>
        <dbReference type="ARBA" id="ARBA00022737"/>
    </source>
</evidence>
<dbReference type="GO" id="GO:0005783">
    <property type="term" value="C:endoplasmic reticulum"/>
    <property type="evidence" value="ECO:0007669"/>
    <property type="project" value="TreeGrafter"/>
</dbReference>
<dbReference type="InterPro" id="IPR034085">
    <property type="entry name" value="TOG"/>
</dbReference>
<organism evidence="4 5">
    <name type="scientific">Mucuna pruriens</name>
    <name type="common">Velvet bean</name>
    <name type="synonym">Dolichos pruriens</name>
    <dbReference type="NCBI Taxonomy" id="157652"/>
    <lineage>
        <taxon>Eukaryota</taxon>
        <taxon>Viridiplantae</taxon>
        <taxon>Streptophyta</taxon>
        <taxon>Embryophyta</taxon>
        <taxon>Tracheophyta</taxon>
        <taxon>Spermatophyta</taxon>
        <taxon>Magnoliopsida</taxon>
        <taxon>eudicotyledons</taxon>
        <taxon>Gunneridae</taxon>
        <taxon>Pentapetalae</taxon>
        <taxon>rosids</taxon>
        <taxon>fabids</taxon>
        <taxon>Fabales</taxon>
        <taxon>Fabaceae</taxon>
        <taxon>Papilionoideae</taxon>
        <taxon>50 kb inversion clade</taxon>
        <taxon>NPAAA clade</taxon>
        <taxon>indigoferoid/millettioid clade</taxon>
        <taxon>Phaseoleae</taxon>
        <taxon>Mucuna</taxon>
    </lineage>
</organism>
<dbReference type="GO" id="GO:0000774">
    <property type="term" value="F:adenyl-nucleotide exchange factor activity"/>
    <property type="evidence" value="ECO:0007669"/>
    <property type="project" value="TreeGrafter"/>
</dbReference>